<dbReference type="Proteomes" id="UP001295684">
    <property type="component" value="Unassembled WGS sequence"/>
</dbReference>
<evidence type="ECO:0000313" key="2">
    <source>
        <dbReference type="EMBL" id="CAI2369848.1"/>
    </source>
</evidence>
<dbReference type="EMBL" id="CAMPGE010011006">
    <property type="protein sequence ID" value="CAI2369848.1"/>
    <property type="molecule type" value="Genomic_DNA"/>
</dbReference>
<accession>A0AAD1UI61</accession>
<protein>
    <submittedName>
        <fullName evidence="2">Uncharacterized protein</fullName>
    </submittedName>
</protein>
<evidence type="ECO:0000256" key="1">
    <source>
        <dbReference type="SAM" id="MobiDB-lite"/>
    </source>
</evidence>
<sequence length="245" mass="28495">MKKITQKRPVERNVNSQTNLDPKKKEVIRDIQKVISDYENVLSNISKQGVRVHKENNVEGDEEDSENKVSISSDESEDEKEPSSSQEDEEELNSIQEVSSFEVIRKRKVESCIRKIIESRADLYNKQDKLVLVLTRKEDCKILKKLLKKLSGCILPNCKLIRIDATSLQVDNINELLSNHFPNKAKKLIFKAVPTPCRISKYWPPLREISSRQITQLTLTNFIVPTEYLKNIFEVYFELTVLVFW</sequence>
<proteinExistence type="predicted"/>
<comment type="caution">
    <text evidence="2">The sequence shown here is derived from an EMBL/GenBank/DDBJ whole genome shotgun (WGS) entry which is preliminary data.</text>
</comment>
<feature type="region of interest" description="Disordered" evidence="1">
    <location>
        <begin position="1"/>
        <end position="25"/>
    </location>
</feature>
<keyword evidence="3" id="KW-1185">Reference proteome</keyword>
<evidence type="ECO:0000313" key="3">
    <source>
        <dbReference type="Proteomes" id="UP001295684"/>
    </source>
</evidence>
<feature type="region of interest" description="Disordered" evidence="1">
    <location>
        <begin position="49"/>
        <end position="94"/>
    </location>
</feature>
<organism evidence="2 3">
    <name type="scientific">Euplotes crassus</name>
    <dbReference type="NCBI Taxonomy" id="5936"/>
    <lineage>
        <taxon>Eukaryota</taxon>
        <taxon>Sar</taxon>
        <taxon>Alveolata</taxon>
        <taxon>Ciliophora</taxon>
        <taxon>Intramacronucleata</taxon>
        <taxon>Spirotrichea</taxon>
        <taxon>Hypotrichia</taxon>
        <taxon>Euplotida</taxon>
        <taxon>Euplotidae</taxon>
        <taxon>Moneuplotes</taxon>
    </lineage>
</organism>
<name>A0AAD1UI61_EUPCR</name>
<gene>
    <name evidence="2" type="ORF">ECRASSUSDP1_LOCUS11152</name>
</gene>
<dbReference type="AlphaFoldDB" id="A0AAD1UI61"/>
<feature type="compositionally biased region" description="Acidic residues" evidence="1">
    <location>
        <begin position="74"/>
        <end position="92"/>
    </location>
</feature>
<reference evidence="2" key="1">
    <citation type="submission" date="2023-07" db="EMBL/GenBank/DDBJ databases">
        <authorList>
            <consortium name="AG Swart"/>
            <person name="Singh M."/>
            <person name="Singh A."/>
            <person name="Seah K."/>
            <person name="Emmerich C."/>
        </authorList>
    </citation>
    <scope>NUCLEOTIDE SEQUENCE</scope>
    <source>
        <strain evidence="2">DP1</strain>
    </source>
</reference>